<comment type="caution">
    <text evidence="2">The sequence shown here is derived from an EMBL/GenBank/DDBJ whole genome shotgun (WGS) entry which is preliminary data.</text>
</comment>
<dbReference type="AlphaFoldDB" id="A0A512C0U1"/>
<accession>A0A512C0U1</accession>
<protein>
    <recommendedName>
        <fullName evidence="1">Tc1-like transposase DDE domain-containing protein</fullName>
    </recommendedName>
</protein>
<dbReference type="InterPro" id="IPR038717">
    <property type="entry name" value="Tc1-like_DDE_dom"/>
</dbReference>
<evidence type="ECO:0000313" key="3">
    <source>
        <dbReference type="Proteomes" id="UP000321085"/>
    </source>
</evidence>
<dbReference type="NCBIfam" id="NF033545">
    <property type="entry name" value="transpos_IS630"/>
    <property type="match status" value="1"/>
</dbReference>
<gene>
    <name evidence="2" type="ORF">MAE02_55160</name>
</gene>
<dbReference type="EMBL" id="BJYU01000128">
    <property type="protein sequence ID" value="GEO17820.1"/>
    <property type="molecule type" value="Genomic_DNA"/>
</dbReference>
<dbReference type="Pfam" id="PF13358">
    <property type="entry name" value="DDE_3"/>
    <property type="match status" value="1"/>
</dbReference>
<organism evidence="2 3">
    <name type="scientific">Microvirga aerophila</name>
    <dbReference type="NCBI Taxonomy" id="670291"/>
    <lineage>
        <taxon>Bacteria</taxon>
        <taxon>Pseudomonadati</taxon>
        <taxon>Pseudomonadota</taxon>
        <taxon>Alphaproteobacteria</taxon>
        <taxon>Hyphomicrobiales</taxon>
        <taxon>Methylobacteriaceae</taxon>
        <taxon>Microvirga</taxon>
    </lineage>
</organism>
<dbReference type="InterPro" id="IPR036397">
    <property type="entry name" value="RNaseH_sf"/>
</dbReference>
<name>A0A512C0U1_9HYPH</name>
<evidence type="ECO:0000259" key="1">
    <source>
        <dbReference type="Pfam" id="PF13358"/>
    </source>
</evidence>
<proteinExistence type="predicted"/>
<dbReference type="GO" id="GO:0003676">
    <property type="term" value="F:nucleic acid binding"/>
    <property type="evidence" value="ECO:0007669"/>
    <property type="project" value="InterPro"/>
</dbReference>
<sequence length="483" mass="55157">MHRLISAYRAQGASGLVSKRRGKPSNRGYPATFRNNVIEFVREHYPNCGATFVAKKLAEHHGVRVSHETVRRWMIDGGLSSGDTRDQAKRTAFEWMRSVLQKRIGEEELHRDSGDLPDLARLLHCLYGGRLLNRNRSMVILAKHHGLAPGVICNFLGISQRTFQTYWRAFEHGGTTELFSRRITPARKVGNNEVKEAVFSLLHEPPSNYGVNRTSWRMADLCRILRQKGQSVSAEVVRKITKAAGYRWRKARVVLTSNDPAYSERLDHIRAILSSLRPDEAFFSIDEYGPFAVKAKPGLTLTAPGEQRTVPQWQKSRGCLLMTAALELSGNQVTHFYSARKNTAEMIRIMEVLVDQYRDRKKLYLSWDRASWHISKRLLKRIEEHNAAVQSGQGPIVETAPLPTGAQFLNVIESVFSGMARAIIHNSDYKSVDDAKVAIDRYLEERNAHFRQHPRRAGNKIWRMEREPAAFSEANNCKDPRYR</sequence>
<dbReference type="Pfam" id="PF13565">
    <property type="entry name" value="HTH_32"/>
    <property type="match status" value="1"/>
</dbReference>
<keyword evidence="3" id="KW-1185">Reference proteome</keyword>
<reference evidence="2 3" key="1">
    <citation type="submission" date="2019-07" db="EMBL/GenBank/DDBJ databases">
        <title>Whole genome shotgun sequence of Microvirga aerophila NBRC 106136.</title>
        <authorList>
            <person name="Hosoyama A."/>
            <person name="Uohara A."/>
            <person name="Ohji S."/>
            <person name="Ichikawa N."/>
        </authorList>
    </citation>
    <scope>NUCLEOTIDE SEQUENCE [LARGE SCALE GENOMIC DNA]</scope>
    <source>
        <strain evidence="2 3">NBRC 106136</strain>
    </source>
</reference>
<dbReference type="InterPro" id="IPR009057">
    <property type="entry name" value="Homeodomain-like_sf"/>
</dbReference>
<dbReference type="Proteomes" id="UP000321085">
    <property type="component" value="Unassembled WGS sequence"/>
</dbReference>
<dbReference type="Gene3D" id="3.30.420.10">
    <property type="entry name" value="Ribonuclease H-like superfamily/Ribonuclease H"/>
    <property type="match status" value="1"/>
</dbReference>
<evidence type="ECO:0000313" key="2">
    <source>
        <dbReference type="EMBL" id="GEO17820.1"/>
    </source>
</evidence>
<feature type="domain" description="Tc1-like transposase DDE" evidence="1">
    <location>
        <begin position="285"/>
        <end position="434"/>
    </location>
</feature>
<dbReference type="InterPro" id="IPR047655">
    <property type="entry name" value="Transpos_IS630-like"/>
</dbReference>
<dbReference type="SUPFAM" id="SSF46689">
    <property type="entry name" value="Homeodomain-like"/>
    <property type="match status" value="2"/>
</dbReference>